<keyword evidence="2" id="KW-0812">Transmembrane</keyword>
<dbReference type="GO" id="GO:0008270">
    <property type="term" value="F:zinc ion binding"/>
    <property type="evidence" value="ECO:0007669"/>
    <property type="project" value="UniProtKB-KW"/>
</dbReference>
<evidence type="ECO:0000313" key="5">
    <source>
        <dbReference type="EMBL" id="OTG35148.1"/>
    </source>
</evidence>
<keyword evidence="1" id="KW-0863">Zinc-finger</keyword>
<proteinExistence type="predicted"/>
<protein>
    <submittedName>
        <fullName evidence="5">Putative zinc finger, RING/FYVE/PHD-type</fullName>
    </submittedName>
    <submittedName>
        <fullName evidence="4">Transcription factor C2H2 family</fullName>
    </submittedName>
</protein>
<keyword evidence="1" id="KW-0862">Zinc</keyword>
<dbReference type="PROSITE" id="PS50089">
    <property type="entry name" value="ZF_RING_2"/>
    <property type="match status" value="1"/>
</dbReference>
<evidence type="ECO:0000256" key="1">
    <source>
        <dbReference type="PROSITE-ProRule" id="PRU00175"/>
    </source>
</evidence>
<feature type="transmembrane region" description="Helical" evidence="2">
    <location>
        <begin position="35"/>
        <end position="57"/>
    </location>
</feature>
<dbReference type="SUPFAM" id="SSF57850">
    <property type="entry name" value="RING/U-box"/>
    <property type="match status" value="1"/>
</dbReference>
<evidence type="ECO:0000259" key="3">
    <source>
        <dbReference type="PROSITE" id="PS50089"/>
    </source>
</evidence>
<dbReference type="Pfam" id="PF13639">
    <property type="entry name" value="zf-RING_2"/>
    <property type="match status" value="1"/>
</dbReference>
<evidence type="ECO:0000313" key="4">
    <source>
        <dbReference type="EMBL" id="KAF5799105.1"/>
    </source>
</evidence>
<dbReference type="EMBL" id="MNCJ02000322">
    <property type="protein sequence ID" value="KAF5799105.1"/>
    <property type="molecule type" value="Genomic_DNA"/>
</dbReference>
<dbReference type="InterPro" id="IPR045899">
    <property type="entry name" value="ATL71-like"/>
</dbReference>
<dbReference type="CDD" id="cd16461">
    <property type="entry name" value="RING-H2_EL5-like"/>
    <property type="match status" value="1"/>
</dbReference>
<dbReference type="Gramene" id="mRNA:HanXRQr2_Chr07g0300721">
    <property type="protein sequence ID" value="CDS:HanXRQr2_Chr07g0300721.1"/>
    <property type="gene ID" value="HanXRQr2_Chr07g0300721"/>
</dbReference>
<dbReference type="Gene3D" id="3.30.40.10">
    <property type="entry name" value="Zinc/RING finger domain, C3HC4 (zinc finger)"/>
    <property type="match status" value="1"/>
</dbReference>
<keyword evidence="1" id="KW-0479">Metal-binding</keyword>
<evidence type="ECO:0000256" key="2">
    <source>
        <dbReference type="SAM" id="Phobius"/>
    </source>
</evidence>
<dbReference type="AlphaFoldDB" id="A0A251VHM2"/>
<keyword evidence="6" id="KW-1185">Reference proteome</keyword>
<feature type="domain" description="RING-type" evidence="3">
    <location>
        <begin position="131"/>
        <end position="173"/>
    </location>
</feature>
<evidence type="ECO:0000313" key="6">
    <source>
        <dbReference type="Proteomes" id="UP000215914"/>
    </source>
</evidence>
<keyword evidence="2" id="KW-1133">Transmembrane helix</keyword>
<dbReference type="PANTHER" id="PTHR46719:SF24">
    <property type="entry name" value="ZINC FINGER, RING_FYVE_PHD-TYPE-RELATED"/>
    <property type="match status" value="1"/>
</dbReference>
<dbReference type="EMBL" id="CM007891">
    <property type="protein sequence ID" value="OTG35148.1"/>
    <property type="molecule type" value="Genomic_DNA"/>
</dbReference>
<dbReference type="InterPro" id="IPR001841">
    <property type="entry name" value="Znf_RING"/>
</dbReference>
<reference evidence="5" key="2">
    <citation type="submission" date="2017-02" db="EMBL/GenBank/DDBJ databases">
        <title>Sunflower complete genome.</title>
        <authorList>
            <person name="Langlade N."/>
            <person name="Munos S."/>
        </authorList>
    </citation>
    <scope>NUCLEOTIDE SEQUENCE [LARGE SCALE GENOMIC DNA]</scope>
    <source>
        <tissue evidence="5">Leaves</tissue>
    </source>
</reference>
<gene>
    <name evidence="5" type="ORF">HannXRQ_Chr02g0053641</name>
    <name evidence="4" type="ORF">HanXRQr2_Chr07g0300721</name>
</gene>
<reference evidence="4 6" key="1">
    <citation type="journal article" date="2017" name="Nature">
        <title>The sunflower genome provides insights into oil metabolism, flowering and Asterid evolution.</title>
        <authorList>
            <person name="Badouin H."/>
            <person name="Gouzy J."/>
            <person name="Grassa C.J."/>
            <person name="Murat F."/>
            <person name="Staton S.E."/>
            <person name="Cottret L."/>
            <person name="Lelandais-Briere C."/>
            <person name="Owens G.L."/>
            <person name="Carrere S."/>
            <person name="Mayjonade B."/>
            <person name="Legrand L."/>
            <person name="Gill N."/>
            <person name="Kane N.C."/>
            <person name="Bowers J.E."/>
            <person name="Hubner S."/>
            <person name="Bellec A."/>
            <person name="Berard A."/>
            <person name="Berges H."/>
            <person name="Blanchet N."/>
            <person name="Boniface M.C."/>
            <person name="Brunel D."/>
            <person name="Catrice O."/>
            <person name="Chaidir N."/>
            <person name="Claudel C."/>
            <person name="Donnadieu C."/>
            <person name="Faraut T."/>
            <person name="Fievet G."/>
            <person name="Helmstetter N."/>
            <person name="King M."/>
            <person name="Knapp S.J."/>
            <person name="Lai Z."/>
            <person name="Le Paslier M.C."/>
            <person name="Lippi Y."/>
            <person name="Lorenzon L."/>
            <person name="Mandel J.R."/>
            <person name="Marage G."/>
            <person name="Marchand G."/>
            <person name="Marquand E."/>
            <person name="Bret-Mestries E."/>
            <person name="Morien E."/>
            <person name="Nambeesan S."/>
            <person name="Nguyen T."/>
            <person name="Pegot-Espagnet P."/>
            <person name="Pouilly N."/>
            <person name="Raftis F."/>
            <person name="Sallet E."/>
            <person name="Schiex T."/>
            <person name="Thomas J."/>
            <person name="Vandecasteele C."/>
            <person name="Vares D."/>
            <person name="Vear F."/>
            <person name="Vautrin S."/>
            <person name="Crespi M."/>
            <person name="Mangin B."/>
            <person name="Burke J.M."/>
            <person name="Salse J."/>
            <person name="Munos S."/>
            <person name="Vincourt P."/>
            <person name="Rieseberg L.H."/>
            <person name="Langlade N.B."/>
        </authorList>
    </citation>
    <scope>NUCLEOTIDE SEQUENCE [LARGE SCALE GENOMIC DNA]</scope>
    <source>
        <strain evidence="6">cv. SF193</strain>
        <tissue evidence="4">Leaves</tissue>
    </source>
</reference>
<dbReference type="InterPro" id="IPR013083">
    <property type="entry name" value="Znf_RING/FYVE/PHD"/>
</dbReference>
<accession>A0A251VHM2</accession>
<dbReference type="InParanoid" id="A0A251VHM2"/>
<dbReference type="OrthoDB" id="8062037at2759"/>
<keyword evidence="2" id="KW-0472">Membrane</keyword>
<sequence length="184" mass="20272">MASPLSPHPLNMKTTILAGEPSSFSGETGNTERRVAYDIGFALIVLLFIIIVAYTSYMCNRITRSRSPPLPTTSFHTTADSDTDDFHSFSLSTGLEDDILSSFPTGVYSEFLNPHKVVETDHVVNIIDTECSICLSDYGTSDVVRLLPECGHLFHVSCIDMWLKVHPTCPVCRKSPLPTSTELT</sequence>
<organism evidence="5 6">
    <name type="scientific">Helianthus annuus</name>
    <name type="common">Common sunflower</name>
    <dbReference type="NCBI Taxonomy" id="4232"/>
    <lineage>
        <taxon>Eukaryota</taxon>
        <taxon>Viridiplantae</taxon>
        <taxon>Streptophyta</taxon>
        <taxon>Embryophyta</taxon>
        <taxon>Tracheophyta</taxon>
        <taxon>Spermatophyta</taxon>
        <taxon>Magnoliopsida</taxon>
        <taxon>eudicotyledons</taxon>
        <taxon>Gunneridae</taxon>
        <taxon>Pentapetalae</taxon>
        <taxon>asterids</taxon>
        <taxon>campanulids</taxon>
        <taxon>Asterales</taxon>
        <taxon>Asteraceae</taxon>
        <taxon>Asteroideae</taxon>
        <taxon>Heliantheae alliance</taxon>
        <taxon>Heliantheae</taxon>
        <taxon>Helianthus</taxon>
    </lineage>
</organism>
<dbReference type="Proteomes" id="UP000215914">
    <property type="component" value="Chromosome 2"/>
</dbReference>
<dbReference type="SMART" id="SM00184">
    <property type="entry name" value="RING"/>
    <property type="match status" value="1"/>
</dbReference>
<name>A0A251VHM2_HELAN</name>
<dbReference type="OMA" id="IDTECSI"/>
<dbReference type="STRING" id="4232.A0A251VHM2"/>
<reference evidence="4" key="3">
    <citation type="submission" date="2020-06" db="EMBL/GenBank/DDBJ databases">
        <title>Helianthus annuus Genome sequencing and assembly Release 2.</title>
        <authorList>
            <person name="Gouzy J."/>
            <person name="Langlade N."/>
            <person name="Munos S."/>
        </authorList>
    </citation>
    <scope>NUCLEOTIDE SEQUENCE</scope>
    <source>
        <tissue evidence="4">Leaves</tissue>
    </source>
</reference>
<dbReference type="PANTHER" id="PTHR46719">
    <property type="entry name" value="TRANSCRIPTION FACTOR C2H2 FAMILY-RELATED"/>
    <property type="match status" value="1"/>
</dbReference>